<evidence type="ECO:0000313" key="3">
    <source>
        <dbReference type="Proteomes" id="UP001260959"/>
    </source>
</evidence>
<proteinExistence type="predicted"/>
<sequence length="166" mass="19203">MKSIFLKSLFVINIFLMYNCNAQHASVNEYIAFYNGVVPKLNSVAANKTQFYGHNFSEFYNELLSKNVSIVNLGYGGKTDTGIKYYKLRLFFCDSNMDKPALDNKFQIPWITITFQDEIPSQIKSMVLQYHGEWNNTFVQFFSNMKIESIEFIGVNGYNSNDWSGK</sequence>
<name>A0ABU1E5I1_9FLAO</name>
<reference evidence="2 3" key="1">
    <citation type="submission" date="2023-08" db="EMBL/GenBank/DDBJ databases">
        <authorList>
            <person name="Maltman C."/>
        </authorList>
    </citation>
    <scope>NUCLEOTIDE SEQUENCE [LARGE SCALE GENOMIC DNA]</scope>
    <source>
        <strain evidence="2 3">ES2</strain>
    </source>
</reference>
<dbReference type="EMBL" id="JAVIXS010000009">
    <property type="protein sequence ID" value="MDR4952995.1"/>
    <property type="molecule type" value="Genomic_DNA"/>
</dbReference>
<feature type="chain" id="PRO_5045174061" evidence="1">
    <location>
        <begin position="26"/>
        <end position="166"/>
    </location>
</feature>
<keyword evidence="3" id="KW-1185">Reference proteome</keyword>
<protein>
    <submittedName>
        <fullName evidence="2">Uncharacterized protein</fullName>
    </submittedName>
</protein>
<evidence type="ECO:0000313" key="2">
    <source>
        <dbReference type="EMBL" id="MDR4952995.1"/>
    </source>
</evidence>
<feature type="signal peptide" evidence="1">
    <location>
        <begin position="1"/>
        <end position="25"/>
    </location>
</feature>
<dbReference type="RefSeq" id="WP_156121371.1">
    <property type="nucleotide sequence ID" value="NZ_JAVIXS010000009.1"/>
</dbReference>
<comment type="caution">
    <text evidence="2">The sequence shown here is derived from an EMBL/GenBank/DDBJ whole genome shotgun (WGS) entry which is preliminary data.</text>
</comment>
<accession>A0ABU1E5I1</accession>
<gene>
    <name evidence="2" type="ORF">REB14_12500</name>
</gene>
<keyword evidence="1" id="KW-0732">Signal</keyword>
<organism evidence="2 3">
    <name type="scientific">Chryseobacterium metallicongregator</name>
    <dbReference type="NCBI Taxonomy" id="3073042"/>
    <lineage>
        <taxon>Bacteria</taxon>
        <taxon>Pseudomonadati</taxon>
        <taxon>Bacteroidota</taxon>
        <taxon>Flavobacteriia</taxon>
        <taxon>Flavobacteriales</taxon>
        <taxon>Weeksellaceae</taxon>
        <taxon>Chryseobacterium group</taxon>
        <taxon>Chryseobacterium</taxon>
    </lineage>
</organism>
<dbReference type="Proteomes" id="UP001260959">
    <property type="component" value="Unassembled WGS sequence"/>
</dbReference>
<evidence type="ECO:0000256" key="1">
    <source>
        <dbReference type="SAM" id="SignalP"/>
    </source>
</evidence>